<dbReference type="EMBL" id="GBRH01163366">
    <property type="protein sequence ID" value="JAE34530.1"/>
    <property type="molecule type" value="Transcribed_RNA"/>
</dbReference>
<name>A0A0A9HBG6_ARUDO</name>
<evidence type="ECO:0000313" key="1">
    <source>
        <dbReference type="EMBL" id="JAE34530.1"/>
    </source>
</evidence>
<reference evidence="1" key="1">
    <citation type="submission" date="2014-09" db="EMBL/GenBank/DDBJ databases">
        <authorList>
            <person name="Magalhaes I.L.F."/>
            <person name="Oliveira U."/>
            <person name="Santos F.R."/>
            <person name="Vidigal T.H.D.A."/>
            <person name="Brescovit A.D."/>
            <person name="Santos A.J."/>
        </authorList>
    </citation>
    <scope>NUCLEOTIDE SEQUENCE</scope>
    <source>
        <tissue evidence="1">Shoot tissue taken approximately 20 cm above the soil surface</tissue>
    </source>
</reference>
<sequence length="35" mass="4191">MKYILHRHKKILQATRNRTQPIGFLSSQSRQPELN</sequence>
<proteinExistence type="predicted"/>
<organism evidence="1">
    <name type="scientific">Arundo donax</name>
    <name type="common">Giant reed</name>
    <name type="synonym">Donax arundinaceus</name>
    <dbReference type="NCBI Taxonomy" id="35708"/>
    <lineage>
        <taxon>Eukaryota</taxon>
        <taxon>Viridiplantae</taxon>
        <taxon>Streptophyta</taxon>
        <taxon>Embryophyta</taxon>
        <taxon>Tracheophyta</taxon>
        <taxon>Spermatophyta</taxon>
        <taxon>Magnoliopsida</taxon>
        <taxon>Liliopsida</taxon>
        <taxon>Poales</taxon>
        <taxon>Poaceae</taxon>
        <taxon>PACMAD clade</taxon>
        <taxon>Arundinoideae</taxon>
        <taxon>Arundineae</taxon>
        <taxon>Arundo</taxon>
    </lineage>
</organism>
<accession>A0A0A9HBG6</accession>
<reference evidence="1" key="2">
    <citation type="journal article" date="2015" name="Data Brief">
        <title>Shoot transcriptome of the giant reed, Arundo donax.</title>
        <authorList>
            <person name="Barrero R.A."/>
            <person name="Guerrero F.D."/>
            <person name="Moolhuijzen P."/>
            <person name="Goolsby J.A."/>
            <person name="Tidwell J."/>
            <person name="Bellgard S.E."/>
            <person name="Bellgard M.I."/>
        </authorList>
    </citation>
    <scope>NUCLEOTIDE SEQUENCE</scope>
    <source>
        <tissue evidence="1">Shoot tissue taken approximately 20 cm above the soil surface</tissue>
    </source>
</reference>
<protein>
    <submittedName>
        <fullName evidence="1">Uncharacterized protein</fullName>
    </submittedName>
</protein>
<dbReference type="AlphaFoldDB" id="A0A0A9HBG6"/>